<evidence type="ECO:0000313" key="3">
    <source>
        <dbReference type="Proteomes" id="UP000078595"/>
    </source>
</evidence>
<protein>
    <submittedName>
        <fullName evidence="2">Uncharacterized protein</fullName>
    </submittedName>
</protein>
<feature type="region of interest" description="Disordered" evidence="1">
    <location>
        <begin position="1"/>
        <end position="49"/>
    </location>
</feature>
<dbReference type="EMBL" id="CP144539">
    <property type="protein sequence ID" value="WWC65443.1"/>
    <property type="molecule type" value="Genomic_DNA"/>
</dbReference>
<accession>A0AAJ8KX09</accession>
<sequence length="421" mass="46892">MTSSADDGSHASVPSPQSPRQSRNRVASSDTAGTRGTLRSPRLQSSPILLHPLPATASLNKESIYASELELDKQTRQVHRERQLAEALKDQLYSVERAKVREEQGTWSTTLQTQPNGQDGRSRTGSWGKSKPFNHPPQAYELYKAIDEHNIDFIMRMRDHQFDTLLQKNGNEFPILYATRLGNQWGDVVILLVGALSRYVNHLDPEDFEKKETLRTFKALRANLKLAIDHTLLHLPPGHSTNLLSSYLQVLIMSEGDSFLLKSIYEVSLTLRTKVNSVTIPAPVAGEDQSRSESQSKAMPVKQSEDIIRKFCTKELRGVKGGVGDVEEYIANAALDLVIMSSWSLAAGQMGGGVENLPTHTFARDLRTHSLFVEAYESNISSIAKLNPRLKRILDILKDLAGDSKKSVRGRLEDVRIALDT</sequence>
<feature type="compositionally biased region" description="Polar residues" evidence="1">
    <location>
        <begin position="105"/>
        <end position="127"/>
    </location>
</feature>
<feature type="compositionally biased region" description="Polar residues" evidence="1">
    <location>
        <begin position="24"/>
        <end position="34"/>
    </location>
</feature>
<feature type="region of interest" description="Disordered" evidence="1">
    <location>
        <begin position="103"/>
        <end position="133"/>
    </location>
</feature>
<dbReference type="GeneID" id="28971751"/>
<reference evidence="2" key="1">
    <citation type="submission" date="2013-07" db="EMBL/GenBank/DDBJ databases">
        <authorList>
            <consortium name="The Broad Institute Genome Sequencing Platform"/>
            <person name="Cuomo C."/>
            <person name="Litvintseva A."/>
            <person name="Chen Y."/>
            <person name="Heitman J."/>
            <person name="Sun S."/>
            <person name="Springer D."/>
            <person name="Dromer F."/>
            <person name="Young S.K."/>
            <person name="Zeng Q."/>
            <person name="Gargeya S."/>
            <person name="Fitzgerald M."/>
            <person name="Abouelleil A."/>
            <person name="Alvarado L."/>
            <person name="Berlin A.M."/>
            <person name="Chapman S.B."/>
            <person name="Dewar J."/>
            <person name="Goldberg J."/>
            <person name="Griggs A."/>
            <person name="Gujja S."/>
            <person name="Hansen M."/>
            <person name="Howarth C."/>
            <person name="Imamovic A."/>
            <person name="Larimer J."/>
            <person name="McCowan C."/>
            <person name="Murphy C."/>
            <person name="Pearson M."/>
            <person name="Priest M."/>
            <person name="Roberts A."/>
            <person name="Saif S."/>
            <person name="Shea T."/>
            <person name="Sykes S."/>
            <person name="Wortman J."/>
            <person name="Nusbaum C."/>
            <person name="Birren B."/>
        </authorList>
    </citation>
    <scope>NUCLEOTIDE SEQUENCE</scope>
    <source>
        <strain evidence="2">CBS 10117</strain>
    </source>
</reference>
<dbReference type="KEGG" id="kdj:28971751"/>
<proteinExistence type="predicted"/>
<evidence type="ECO:0000313" key="2">
    <source>
        <dbReference type="EMBL" id="WWC65443.1"/>
    </source>
</evidence>
<dbReference type="Proteomes" id="UP000078595">
    <property type="component" value="Chromosome 10"/>
</dbReference>
<name>A0AAJ8KX09_9TREE</name>
<evidence type="ECO:0000256" key="1">
    <source>
        <dbReference type="SAM" id="MobiDB-lite"/>
    </source>
</evidence>
<keyword evidence="3" id="KW-1185">Reference proteome</keyword>
<dbReference type="RefSeq" id="XP_065825822.1">
    <property type="nucleotide sequence ID" value="XM_065969750.1"/>
</dbReference>
<dbReference type="AlphaFoldDB" id="A0AAJ8KX09"/>
<reference evidence="2" key="2">
    <citation type="submission" date="2024-02" db="EMBL/GenBank/DDBJ databases">
        <title>Comparative genomics of Cryptococcus and Kwoniella reveals pathogenesis evolution and contrasting modes of karyotype evolution via chromosome fusion or intercentromeric recombination.</title>
        <authorList>
            <person name="Coelho M.A."/>
            <person name="David-Palma M."/>
            <person name="Shea T."/>
            <person name="Bowers K."/>
            <person name="McGinley-Smith S."/>
            <person name="Mohammad A.W."/>
            <person name="Gnirke A."/>
            <person name="Yurkov A.M."/>
            <person name="Nowrousian M."/>
            <person name="Sun S."/>
            <person name="Cuomo C.A."/>
            <person name="Heitman J."/>
        </authorList>
    </citation>
    <scope>NUCLEOTIDE SEQUENCE</scope>
    <source>
        <strain evidence="2">CBS 10117</strain>
    </source>
</reference>
<gene>
    <name evidence="2" type="ORF">I303_108061</name>
</gene>
<organism evidence="2 3">
    <name type="scientific">Kwoniella dejecticola CBS 10117</name>
    <dbReference type="NCBI Taxonomy" id="1296121"/>
    <lineage>
        <taxon>Eukaryota</taxon>
        <taxon>Fungi</taxon>
        <taxon>Dikarya</taxon>
        <taxon>Basidiomycota</taxon>
        <taxon>Agaricomycotina</taxon>
        <taxon>Tremellomycetes</taxon>
        <taxon>Tremellales</taxon>
        <taxon>Cryptococcaceae</taxon>
        <taxon>Kwoniella</taxon>
    </lineage>
</organism>